<dbReference type="FunFam" id="3.40.50.720:FF:000041">
    <property type="entry name" value="D-3-phosphoglycerate dehydrogenase"/>
    <property type="match status" value="1"/>
</dbReference>
<sequence>MNKKMDITVFGCESDEMEVFQKISYELGVTATLIKDSISESNAGLADGCCCVSVSHKAELSEPILLALKNAGVKYISTRSIGFNHIDIQAAGLLGMVVGTVEYSPGSVADYTVMLMLMLMRGTKSILRETQRQNYCLNDLRGKELRDMTVGVLGTGRIGQAVMERLKGFGCKVLAYDRNQKAGTDYVSFHELLKKSDIVTLHIPLAEDTRHMIGCEELEMMKQEALLINTGRGALVDTAALVEALKGQKIGGAALDVLEGEEGIFYHDCTQRTIEHPFLSVLQGMPNVIVTPHTAYHTDRVLVDTVSNTIRNCLNFERSLGNV</sequence>
<dbReference type="PROSITE" id="PS00670">
    <property type="entry name" value="D_2_HYDROXYACID_DH_2"/>
    <property type="match status" value="1"/>
</dbReference>
<keyword evidence="2 4" id="KW-0560">Oxidoreductase</keyword>
<evidence type="ECO:0000256" key="1">
    <source>
        <dbReference type="ARBA" id="ARBA00005854"/>
    </source>
</evidence>
<dbReference type="EMBL" id="LMUA01000008">
    <property type="protein sequence ID" value="KUE76629.1"/>
    <property type="molecule type" value="Genomic_DNA"/>
</dbReference>
<dbReference type="GO" id="GO:0047545">
    <property type="term" value="F:(S)-2-hydroxyglutarate dehydrogenase activity"/>
    <property type="evidence" value="ECO:0007669"/>
    <property type="project" value="UniProtKB-ARBA"/>
</dbReference>
<comment type="caution">
    <text evidence="7">The sequence shown here is derived from an EMBL/GenBank/DDBJ whole genome shotgun (WGS) entry which is preliminary data.</text>
</comment>
<dbReference type="InterPro" id="IPR029753">
    <property type="entry name" value="D-isomer_DH_CS"/>
</dbReference>
<dbReference type="RefSeq" id="WP_023042299.1">
    <property type="nucleotide sequence ID" value="NZ_LMUA01000008.1"/>
</dbReference>
<dbReference type="InterPro" id="IPR006140">
    <property type="entry name" value="D-isomer_DH_NAD-bd"/>
</dbReference>
<dbReference type="Proteomes" id="UP000053433">
    <property type="component" value="Unassembled WGS sequence"/>
</dbReference>
<dbReference type="Pfam" id="PF00389">
    <property type="entry name" value="2-Hacid_dh"/>
    <property type="match status" value="1"/>
</dbReference>
<feature type="domain" description="D-isomer specific 2-hydroxyacid dehydrogenase catalytic" evidence="5">
    <location>
        <begin position="13"/>
        <end position="317"/>
    </location>
</feature>
<name>A0A0W7TS88_9FIRM</name>
<dbReference type="SUPFAM" id="SSF52283">
    <property type="entry name" value="Formate/glycerate dehydrogenase catalytic domain-like"/>
    <property type="match status" value="1"/>
</dbReference>
<gene>
    <name evidence="7" type="ORF">ASJ35_07790</name>
</gene>
<dbReference type="PANTHER" id="PTHR43026">
    <property type="entry name" value="2-HYDROXYACID DEHYDROGENASE HOMOLOG 1-RELATED"/>
    <property type="match status" value="1"/>
</dbReference>
<dbReference type="Pfam" id="PF02826">
    <property type="entry name" value="2-Hacid_dh_C"/>
    <property type="match status" value="1"/>
</dbReference>
<keyword evidence="3" id="KW-0520">NAD</keyword>
<dbReference type="NCBIfam" id="NF000004">
    <property type="entry name" value="vanH-D"/>
    <property type="match status" value="1"/>
</dbReference>
<evidence type="ECO:0000313" key="8">
    <source>
        <dbReference type="Proteomes" id="UP000053433"/>
    </source>
</evidence>
<dbReference type="Gene3D" id="3.40.50.720">
    <property type="entry name" value="NAD(P)-binding Rossmann-like Domain"/>
    <property type="match status" value="2"/>
</dbReference>
<evidence type="ECO:0000256" key="2">
    <source>
        <dbReference type="ARBA" id="ARBA00023002"/>
    </source>
</evidence>
<evidence type="ECO:0000256" key="3">
    <source>
        <dbReference type="ARBA" id="ARBA00023027"/>
    </source>
</evidence>
<organism evidence="7 8">
    <name type="scientific">Ruthenibacterium lactatiformans</name>
    <dbReference type="NCBI Taxonomy" id="1550024"/>
    <lineage>
        <taxon>Bacteria</taxon>
        <taxon>Bacillati</taxon>
        <taxon>Bacillota</taxon>
        <taxon>Clostridia</taxon>
        <taxon>Eubacteriales</taxon>
        <taxon>Oscillospiraceae</taxon>
        <taxon>Ruthenibacterium</taxon>
    </lineage>
</organism>
<protein>
    <submittedName>
        <fullName evidence="7">Alpha-keto acid dehydrogenase</fullName>
    </submittedName>
</protein>
<evidence type="ECO:0000259" key="6">
    <source>
        <dbReference type="Pfam" id="PF02826"/>
    </source>
</evidence>
<dbReference type="PANTHER" id="PTHR43026:SF1">
    <property type="entry name" value="2-HYDROXYACID DEHYDROGENASE HOMOLOG 1-RELATED"/>
    <property type="match status" value="1"/>
</dbReference>
<comment type="similarity">
    <text evidence="1 4">Belongs to the D-isomer specific 2-hydroxyacid dehydrogenase family.</text>
</comment>
<dbReference type="GO" id="GO:0006564">
    <property type="term" value="P:L-serine biosynthetic process"/>
    <property type="evidence" value="ECO:0007669"/>
    <property type="project" value="UniProtKB-ARBA"/>
</dbReference>
<dbReference type="InterPro" id="IPR029752">
    <property type="entry name" value="D-isomer_DH_CS1"/>
</dbReference>
<dbReference type="InterPro" id="IPR006139">
    <property type="entry name" value="D-isomer_2_OHA_DH_cat_dom"/>
</dbReference>
<dbReference type="GO" id="GO:0008720">
    <property type="term" value="F:D-lactate dehydrogenase (NAD+) activity"/>
    <property type="evidence" value="ECO:0007669"/>
    <property type="project" value="TreeGrafter"/>
</dbReference>
<dbReference type="GO" id="GO:0051287">
    <property type="term" value="F:NAD binding"/>
    <property type="evidence" value="ECO:0007669"/>
    <property type="project" value="InterPro"/>
</dbReference>
<evidence type="ECO:0000259" key="5">
    <source>
        <dbReference type="Pfam" id="PF00389"/>
    </source>
</evidence>
<dbReference type="GO" id="GO:0004617">
    <property type="term" value="F:phosphoglycerate dehydrogenase activity"/>
    <property type="evidence" value="ECO:0007669"/>
    <property type="project" value="UniProtKB-ARBA"/>
</dbReference>
<proteinExistence type="inferred from homology"/>
<dbReference type="AlphaFoldDB" id="A0A0W7TS88"/>
<dbReference type="NCBIfam" id="NF000492">
    <property type="entry name" value="vanH_gen"/>
    <property type="match status" value="1"/>
</dbReference>
<dbReference type="InterPro" id="IPR058206">
    <property type="entry name" value="VanH"/>
</dbReference>
<dbReference type="InterPro" id="IPR058205">
    <property type="entry name" value="D-LDH-like"/>
</dbReference>
<dbReference type="PROSITE" id="PS00065">
    <property type="entry name" value="D_2_HYDROXYACID_DH_1"/>
    <property type="match status" value="1"/>
</dbReference>
<reference evidence="7 8" key="1">
    <citation type="submission" date="2015-10" db="EMBL/GenBank/DDBJ databases">
        <title>A novel member of the family Ruminococcaceae isolated from human faeces.</title>
        <authorList>
            <person name="Shkoporov A.N."/>
            <person name="Chaplin A.V."/>
            <person name="Motuzova O.V."/>
            <person name="Kafarskaia L.I."/>
            <person name="Efimov B.A."/>
        </authorList>
    </citation>
    <scope>NUCLEOTIDE SEQUENCE [LARGE SCALE GENOMIC DNA]</scope>
    <source>
        <strain evidence="7 8">668</strain>
    </source>
</reference>
<dbReference type="InterPro" id="IPR036291">
    <property type="entry name" value="NAD(P)-bd_dom_sf"/>
</dbReference>
<evidence type="ECO:0000313" key="7">
    <source>
        <dbReference type="EMBL" id="KUE76629.1"/>
    </source>
</evidence>
<feature type="domain" description="D-isomer specific 2-hydroxyacid dehydrogenase NAD-binding" evidence="6">
    <location>
        <begin position="113"/>
        <end position="295"/>
    </location>
</feature>
<accession>A0A0W7TS88</accession>
<evidence type="ECO:0000256" key="4">
    <source>
        <dbReference type="RuleBase" id="RU003719"/>
    </source>
</evidence>
<dbReference type="SUPFAM" id="SSF51735">
    <property type="entry name" value="NAD(P)-binding Rossmann-fold domains"/>
    <property type="match status" value="1"/>
</dbReference>